<evidence type="ECO:0000256" key="1">
    <source>
        <dbReference type="ARBA" id="ARBA00006328"/>
    </source>
</evidence>
<dbReference type="InterPro" id="IPR008030">
    <property type="entry name" value="NmrA-like"/>
</dbReference>
<feature type="domain" description="NmrA-like" evidence="3">
    <location>
        <begin position="3"/>
        <end position="305"/>
    </location>
</feature>
<dbReference type="PANTHER" id="PTHR42748">
    <property type="entry name" value="NITROGEN METABOLITE REPRESSION PROTEIN NMRA FAMILY MEMBER"/>
    <property type="match status" value="1"/>
</dbReference>
<dbReference type="CDD" id="cd05251">
    <property type="entry name" value="NmrA_like_SDR_a"/>
    <property type="match status" value="1"/>
</dbReference>
<dbReference type="InterPro" id="IPR051164">
    <property type="entry name" value="NmrA-like_oxidored"/>
</dbReference>
<dbReference type="InterPro" id="IPR036291">
    <property type="entry name" value="NAD(P)-bd_dom_sf"/>
</dbReference>
<comment type="similarity">
    <text evidence="1">Belongs to the NmrA-type oxidoreductase family.</text>
</comment>
<dbReference type="Gene3D" id="3.40.50.720">
    <property type="entry name" value="NAD(P)-binding Rossmann-like Domain"/>
    <property type="match status" value="1"/>
</dbReference>
<dbReference type="STRING" id="331657.A0A4U0WJ68"/>
<dbReference type="Proteomes" id="UP000308768">
    <property type="component" value="Unassembled WGS sequence"/>
</dbReference>
<dbReference type="AlphaFoldDB" id="A0A4U0WJ68"/>
<proteinExistence type="inferred from homology"/>
<gene>
    <name evidence="4" type="ORF">B0A49_10305</name>
</gene>
<reference evidence="4 5" key="1">
    <citation type="submission" date="2017-03" db="EMBL/GenBank/DDBJ databases">
        <title>Genomes of endolithic fungi from Antarctica.</title>
        <authorList>
            <person name="Coleine C."/>
            <person name="Masonjones S."/>
            <person name="Stajich J.E."/>
        </authorList>
    </citation>
    <scope>NUCLEOTIDE SEQUENCE [LARGE SCALE GENOMIC DNA]</scope>
    <source>
        <strain evidence="4 5">CCFEE 5187</strain>
    </source>
</reference>
<keyword evidence="5" id="KW-1185">Reference proteome</keyword>
<accession>A0A4U0WJ68</accession>
<sequence length="319" mass="35525">MAKIFVVFGATGSQGGVVVSDLLRLGGKYAVRAVTRNPESNKSKKLAEAGLTLVQADMNDLDSLKKAVKGAHFIFAVTDFITAGNVETETMQGLNILEAAKTTLDTLEAYIWSGLPDARTQPIPYQNVVHFNSKNDIAKEIRRSAVGRVLTEVRLGPYYQNFVKAPQVYGPQKQSDGAWVLMLPVNADTRMPFTSVQDLGRLVTVIVEDPAKYRTKTVSVVSQRVTPTEMLKSWNKAVGLKTTFKSLSTDEYKERLMSVHKFPSPMALTLAENLSVYRDDPEAWIEGTDFAVQDVLSDLKTWDEYVKEEDWDAFFKSIN</sequence>
<name>A0A4U0WJ68_9PEZI</name>
<organism evidence="4 5">
    <name type="scientific">Cryomyces minteri</name>
    <dbReference type="NCBI Taxonomy" id="331657"/>
    <lineage>
        <taxon>Eukaryota</taxon>
        <taxon>Fungi</taxon>
        <taxon>Dikarya</taxon>
        <taxon>Ascomycota</taxon>
        <taxon>Pezizomycotina</taxon>
        <taxon>Dothideomycetes</taxon>
        <taxon>Dothideomycetes incertae sedis</taxon>
        <taxon>Cryomyces</taxon>
    </lineage>
</organism>
<comment type="caution">
    <text evidence="4">The sequence shown here is derived from an EMBL/GenBank/DDBJ whole genome shotgun (WGS) entry which is preliminary data.</text>
</comment>
<dbReference type="SUPFAM" id="SSF51735">
    <property type="entry name" value="NAD(P)-binding Rossmann-fold domains"/>
    <property type="match status" value="1"/>
</dbReference>
<evidence type="ECO:0000313" key="5">
    <source>
        <dbReference type="Proteomes" id="UP000308768"/>
    </source>
</evidence>
<dbReference type="EMBL" id="NAJN01001455">
    <property type="protein sequence ID" value="TKA63082.1"/>
    <property type="molecule type" value="Genomic_DNA"/>
</dbReference>
<keyword evidence="2" id="KW-0521">NADP</keyword>
<dbReference type="PANTHER" id="PTHR42748:SF28">
    <property type="entry name" value="NMRA-LIKE DOMAIN-CONTAINING PROTEIN"/>
    <property type="match status" value="1"/>
</dbReference>
<dbReference type="Gene3D" id="3.90.25.10">
    <property type="entry name" value="UDP-galactose 4-epimerase, domain 1"/>
    <property type="match status" value="1"/>
</dbReference>
<evidence type="ECO:0000313" key="4">
    <source>
        <dbReference type="EMBL" id="TKA63082.1"/>
    </source>
</evidence>
<dbReference type="GO" id="GO:0005634">
    <property type="term" value="C:nucleus"/>
    <property type="evidence" value="ECO:0007669"/>
    <property type="project" value="TreeGrafter"/>
</dbReference>
<protein>
    <recommendedName>
        <fullName evidence="3">NmrA-like domain-containing protein</fullName>
    </recommendedName>
</protein>
<dbReference type="Pfam" id="PF05368">
    <property type="entry name" value="NmrA"/>
    <property type="match status" value="1"/>
</dbReference>
<dbReference type="OrthoDB" id="300709at2759"/>
<evidence type="ECO:0000259" key="3">
    <source>
        <dbReference type="Pfam" id="PF05368"/>
    </source>
</evidence>
<evidence type="ECO:0000256" key="2">
    <source>
        <dbReference type="ARBA" id="ARBA00022857"/>
    </source>
</evidence>